<protein>
    <recommendedName>
        <fullName evidence="3">Long-chain acyl-[acyl-carrier-protein] reductase</fullName>
        <shortName evidence="3">AAR</shortName>
        <ecNumber evidence="3">1.2.1.80</ecNumber>
    </recommendedName>
</protein>
<dbReference type="NCBIfam" id="TIGR04058">
    <property type="entry name" value="AcACP_reductase"/>
    <property type="match status" value="1"/>
</dbReference>
<comment type="catalytic activity">
    <reaction evidence="3">
        <text>a long-chain fatty aldehyde + holo-[ACP] + NADP(+) = a long-chain fatty acyl-[ACP] + NADPH + H(+)</text>
        <dbReference type="Rhea" id="RHEA:54176"/>
        <dbReference type="Rhea" id="RHEA-COMP:9685"/>
        <dbReference type="Rhea" id="RHEA-COMP:12682"/>
        <dbReference type="ChEBI" id="CHEBI:15378"/>
        <dbReference type="ChEBI" id="CHEBI:17176"/>
        <dbReference type="ChEBI" id="CHEBI:57783"/>
        <dbReference type="ChEBI" id="CHEBI:58349"/>
        <dbReference type="ChEBI" id="CHEBI:64479"/>
        <dbReference type="ChEBI" id="CHEBI:133243"/>
        <dbReference type="EC" id="1.2.1.80"/>
    </reaction>
</comment>
<dbReference type="PANTHER" id="PTHR43086:SF3">
    <property type="entry name" value="NADP-DEPENDENT 3-HYDROXY ACID DEHYDROGENASE YDFG"/>
    <property type="match status" value="1"/>
</dbReference>
<comment type="function">
    <text evidence="3">Catalyzes the NADP-dependent reduction of long-chain acyl-ACP to the corresponding fatty aldehyde. Involved in the biosynthesis of alkanes, mainly heptadecane and pentadecane, by producing the fatty aldehydes used by aldehyde decarbonylase.</text>
</comment>
<dbReference type="GO" id="GO:0016491">
    <property type="term" value="F:oxidoreductase activity"/>
    <property type="evidence" value="ECO:0007669"/>
    <property type="project" value="UniProtKB-KW"/>
</dbReference>
<dbReference type="PANTHER" id="PTHR43086">
    <property type="entry name" value="VERY-LONG-CHAIN 3-OXOOACYL-COA REDUCTASE"/>
    <property type="match status" value="1"/>
</dbReference>
<evidence type="ECO:0000259" key="4">
    <source>
        <dbReference type="Pfam" id="PF13460"/>
    </source>
</evidence>
<organism evidence="5">
    <name type="scientific">Lyngbya confervoides BDU141951</name>
    <dbReference type="NCBI Taxonomy" id="1574623"/>
    <lineage>
        <taxon>Bacteria</taxon>
        <taxon>Bacillati</taxon>
        <taxon>Cyanobacteriota</taxon>
        <taxon>Cyanophyceae</taxon>
        <taxon>Oscillatoriophycideae</taxon>
        <taxon>Oscillatoriales</taxon>
        <taxon>Microcoleaceae</taxon>
        <taxon>Lyngbya</taxon>
    </lineage>
</organism>
<feature type="domain" description="NAD(P)-binding" evidence="4">
    <location>
        <begin position="162"/>
        <end position="227"/>
    </location>
</feature>
<name>A0A0C1YEJ6_9CYAN</name>
<evidence type="ECO:0000256" key="1">
    <source>
        <dbReference type="ARBA" id="ARBA00006484"/>
    </source>
</evidence>
<dbReference type="InterPro" id="IPR016836">
    <property type="entry name" value="AAR"/>
</dbReference>
<keyword evidence="3" id="KW-0520">NAD</keyword>
<sequence length="351" mass="38700">MFGLIGHLTSLDHAQAVARDLGYPEYADQGLDFWCSAPPQIVDDIKVTSATGQVIEGRYVESCFLPEMLAARRIKTAARKVVNAMAHAQKNGIDITALGGFSSIIFENFNLSQMRQVRNVSLEFERFTTGNTHTAYIICRQVEAAAAKLDINLSTATVAVCGATGDIGSAVCRWLTARTDIQELLLVARNRERLQNLQTELGRGTVADSLEQAVAQADIVVWVASMPKGVNIDPSILKRPCLMIDGGYPKNLDTHFNAEGVYVLKGGIVEHSLDIDWRIMTIVNMDVPARQLFACFAESMLLEFEKWYTNFSWGRNQITLEKMDMIGQSSVRHGFRPLLQLNSPSLVSGGS</sequence>
<reference evidence="5" key="1">
    <citation type="submission" date="2014-11" db="EMBL/GenBank/DDBJ databases">
        <authorList>
            <person name="Malar M.C."/>
            <person name="Sen D."/>
            <person name="Tripathy S."/>
        </authorList>
    </citation>
    <scope>NUCLEOTIDE SEQUENCE</scope>
    <source>
        <strain evidence="5">BDU141951</strain>
    </source>
</reference>
<dbReference type="Pfam" id="PF13460">
    <property type="entry name" value="NAD_binding_10"/>
    <property type="match status" value="1"/>
</dbReference>
<comment type="similarity">
    <text evidence="1 3">Belongs to the short-chain dehydrogenases/reductases (SDR) family.</text>
</comment>
<comment type="caution">
    <text evidence="5">The sequence shown here is derived from an EMBL/GenBank/DDBJ whole genome shotgun (WGS) entry which is preliminary data.</text>
</comment>
<dbReference type="InterPro" id="IPR016040">
    <property type="entry name" value="NAD(P)-bd_dom"/>
</dbReference>
<gene>
    <name evidence="5" type="ORF">QQ91_007415</name>
</gene>
<proteinExistence type="inferred from homology"/>
<dbReference type="SUPFAM" id="SSF51735">
    <property type="entry name" value="NAD(P)-binding Rossmann-fold domains"/>
    <property type="match status" value="1"/>
</dbReference>
<evidence type="ECO:0000256" key="2">
    <source>
        <dbReference type="ARBA" id="ARBA00023002"/>
    </source>
</evidence>
<keyword evidence="2 3" id="KW-0560">Oxidoreductase</keyword>
<accession>A0A0C1YEJ6</accession>
<reference evidence="5" key="3">
    <citation type="submission" date="2020-02" db="EMBL/GenBank/DDBJ databases">
        <authorList>
            <person name="Sarangi A.N."/>
            <person name="Ghosh S."/>
            <person name="Mukherjee M."/>
            <person name="Tripathy S."/>
        </authorList>
    </citation>
    <scope>NUCLEOTIDE SEQUENCE</scope>
    <source>
        <strain evidence="5">BDU141951</strain>
    </source>
</reference>
<evidence type="ECO:0000313" key="5">
    <source>
        <dbReference type="EMBL" id="NEV66943.1"/>
    </source>
</evidence>
<dbReference type="EC" id="1.2.1.80" evidence="3"/>
<dbReference type="AlphaFoldDB" id="A0A0C1YEJ6"/>
<reference evidence="5" key="2">
    <citation type="journal article" date="2015" name="Genome Announc.">
        <title>Draft Genome Sequence of Filamentous Marine Cyanobacterium Lyngbya confervoides Strain BDU141951.</title>
        <authorList>
            <person name="Chandrababunaidu M.M."/>
            <person name="Sen D."/>
            <person name="Tripathy S."/>
        </authorList>
    </citation>
    <scope>NUCLEOTIDE SEQUENCE</scope>
    <source>
        <strain evidence="5">BDU141951</strain>
    </source>
</reference>
<comment type="catalytic activity">
    <reaction evidence="3">
        <text>a long-chain fatty aldehyde + holo-[ACP] + NAD(+) = a long-chain fatty acyl-[ACP] + NADH + H(+)</text>
        <dbReference type="Rhea" id="RHEA:54180"/>
        <dbReference type="Rhea" id="RHEA-COMP:9685"/>
        <dbReference type="Rhea" id="RHEA-COMP:12682"/>
        <dbReference type="ChEBI" id="CHEBI:15378"/>
        <dbReference type="ChEBI" id="CHEBI:17176"/>
        <dbReference type="ChEBI" id="CHEBI:57540"/>
        <dbReference type="ChEBI" id="CHEBI:57945"/>
        <dbReference type="ChEBI" id="CHEBI:64479"/>
        <dbReference type="ChEBI" id="CHEBI:133243"/>
        <dbReference type="EC" id="1.2.1.80"/>
    </reaction>
</comment>
<dbReference type="InterPro" id="IPR036291">
    <property type="entry name" value="NAD(P)-bd_dom_sf"/>
</dbReference>
<dbReference type="PIRSF" id="PIRSF026396">
    <property type="entry name" value="UCP026396_short-chain_DH"/>
    <property type="match status" value="1"/>
</dbReference>
<dbReference type="Gene3D" id="3.40.50.720">
    <property type="entry name" value="NAD(P)-binding Rossmann-like Domain"/>
    <property type="match status" value="1"/>
</dbReference>
<dbReference type="EMBL" id="JTHE02000003">
    <property type="protein sequence ID" value="NEV66943.1"/>
    <property type="molecule type" value="Genomic_DNA"/>
</dbReference>
<comment type="cofactor">
    <cofactor evidence="3">
        <name>a divalent metal cation</name>
        <dbReference type="ChEBI" id="CHEBI:60240"/>
    </cofactor>
</comment>
<evidence type="ECO:0000256" key="3">
    <source>
        <dbReference type="PIRNR" id="PIRNR026396"/>
    </source>
</evidence>